<dbReference type="RefSeq" id="WP_113932959.1">
    <property type="nucleotide sequence ID" value="NZ_JACCEU010000005.1"/>
</dbReference>
<dbReference type="GO" id="GO:0005737">
    <property type="term" value="C:cytoplasm"/>
    <property type="evidence" value="ECO:0007669"/>
    <property type="project" value="TreeGrafter"/>
</dbReference>
<dbReference type="InterPro" id="IPR040079">
    <property type="entry name" value="Glutathione_S-Trfase"/>
</dbReference>
<organism evidence="2 3">
    <name type="scientific">Eoetvoesiella caeni</name>
    <dbReference type="NCBI Taxonomy" id="645616"/>
    <lineage>
        <taxon>Bacteria</taxon>
        <taxon>Pseudomonadati</taxon>
        <taxon>Pseudomonadota</taxon>
        <taxon>Betaproteobacteria</taxon>
        <taxon>Burkholderiales</taxon>
        <taxon>Alcaligenaceae</taxon>
        <taxon>Eoetvoesiella</taxon>
    </lineage>
</organism>
<dbReference type="PANTHER" id="PTHR43968:SF14">
    <property type="entry name" value="GLUTATHIONE S-TRANSFERASE"/>
    <property type="match status" value="1"/>
</dbReference>
<protein>
    <submittedName>
        <fullName evidence="2">Glutathione S-transferase</fullName>
    </submittedName>
</protein>
<dbReference type="Pfam" id="PF13410">
    <property type="entry name" value="GST_C_2"/>
    <property type="match status" value="1"/>
</dbReference>
<name>A0A366HCC4_9BURK</name>
<reference evidence="2 3" key="1">
    <citation type="submission" date="2018-06" db="EMBL/GenBank/DDBJ databases">
        <title>Genomic Encyclopedia of Type Strains, Phase IV (KMG-IV): sequencing the most valuable type-strain genomes for metagenomic binning, comparative biology and taxonomic classification.</title>
        <authorList>
            <person name="Goeker M."/>
        </authorList>
    </citation>
    <scope>NUCLEOTIDE SEQUENCE [LARGE SCALE GENOMIC DNA]</scope>
    <source>
        <strain evidence="2 3">DSM 25520</strain>
    </source>
</reference>
<dbReference type="InterPro" id="IPR004045">
    <property type="entry name" value="Glutathione_S-Trfase_N"/>
</dbReference>
<evidence type="ECO:0000313" key="2">
    <source>
        <dbReference type="EMBL" id="RBP39984.1"/>
    </source>
</evidence>
<dbReference type="Proteomes" id="UP000253628">
    <property type="component" value="Unassembled WGS sequence"/>
</dbReference>
<proteinExistence type="predicted"/>
<dbReference type="OrthoDB" id="9813092at2"/>
<dbReference type="EMBL" id="QNRQ01000004">
    <property type="protein sequence ID" value="RBP39984.1"/>
    <property type="molecule type" value="Genomic_DNA"/>
</dbReference>
<gene>
    <name evidence="2" type="ORF">DFR37_10479</name>
</gene>
<keyword evidence="2" id="KW-0808">Transferase</keyword>
<feature type="domain" description="GST N-terminal" evidence="1">
    <location>
        <begin position="5"/>
        <end position="84"/>
    </location>
</feature>
<evidence type="ECO:0000313" key="3">
    <source>
        <dbReference type="Proteomes" id="UP000253628"/>
    </source>
</evidence>
<dbReference type="Gene3D" id="1.20.1050.10">
    <property type="match status" value="1"/>
</dbReference>
<dbReference type="PANTHER" id="PTHR43968">
    <property type="match status" value="1"/>
</dbReference>
<dbReference type="InterPro" id="IPR036249">
    <property type="entry name" value="Thioredoxin-like_sf"/>
</dbReference>
<sequence>MTVAQRPILYSFRRCPYAMRARLALASSGVSCELREVVLRDKPQALRDASPKATVPVLVLPDGRVLEQSLDIMLWALGRHDPQYWLSPPQGGLDAMLALIAECDGVFKNHLDRYKYPQRYGDTDGSAHRQQGAQWLDSLEQRLGDGEFLFGRRPALADMAIAPFVRQFAHVDMDWFMAQPWPHTQAWLSTWMTSALFERVMHKYAAWHAEDQGASFPPE</sequence>
<dbReference type="CDD" id="cd03196">
    <property type="entry name" value="GST_C_5"/>
    <property type="match status" value="1"/>
</dbReference>
<comment type="caution">
    <text evidence="2">The sequence shown here is derived from an EMBL/GenBank/DDBJ whole genome shotgun (WGS) entry which is preliminary data.</text>
</comment>
<dbReference type="SFLD" id="SFLDS00019">
    <property type="entry name" value="Glutathione_Transferase_(cytos"/>
    <property type="match status" value="1"/>
</dbReference>
<accession>A0A366HCC4</accession>
<dbReference type="GO" id="GO:0016740">
    <property type="term" value="F:transferase activity"/>
    <property type="evidence" value="ECO:0007669"/>
    <property type="project" value="UniProtKB-KW"/>
</dbReference>
<dbReference type="SUPFAM" id="SSF52833">
    <property type="entry name" value="Thioredoxin-like"/>
    <property type="match status" value="1"/>
</dbReference>
<dbReference type="Gene3D" id="3.40.30.10">
    <property type="entry name" value="Glutaredoxin"/>
    <property type="match status" value="1"/>
</dbReference>
<dbReference type="InterPro" id="IPR036282">
    <property type="entry name" value="Glutathione-S-Trfase_C_sf"/>
</dbReference>
<evidence type="ECO:0000259" key="1">
    <source>
        <dbReference type="PROSITE" id="PS50404"/>
    </source>
</evidence>
<dbReference type="PROSITE" id="PS50404">
    <property type="entry name" value="GST_NTER"/>
    <property type="match status" value="1"/>
</dbReference>
<dbReference type="AlphaFoldDB" id="A0A366HCC4"/>
<dbReference type="CDD" id="cd03060">
    <property type="entry name" value="GST_N_Omega_like"/>
    <property type="match status" value="1"/>
</dbReference>
<dbReference type="Pfam" id="PF13417">
    <property type="entry name" value="GST_N_3"/>
    <property type="match status" value="1"/>
</dbReference>
<dbReference type="SUPFAM" id="SSF47616">
    <property type="entry name" value="GST C-terminal domain-like"/>
    <property type="match status" value="1"/>
</dbReference>
<dbReference type="InterPro" id="IPR050983">
    <property type="entry name" value="GST_Omega/HSP26"/>
</dbReference>
<keyword evidence="3" id="KW-1185">Reference proteome</keyword>